<keyword evidence="1 10" id="KW-1003">Cell membrane</keyword>
<comment type="catalytic activity">
    <reaction evidence="10">
        <text>di-trans,octa-cis-undecaprenyl diphospho-N-acetyl-alpha-D-muramoyl-L-alanyl-D-glutamyl-meso-2,6-diaminopimeloyl-D-alanyl-D-alanine + UDP-N-acetyl-alpha-D-glucosamine = di-trans,octa-cis-undecaprenyl diphospho-[N-acetyl-alpha-D-glucosaminyl-(1-&gt;4)]-N-acetyl-alpha-D-muramoyl-L-alanyl-D-glutamyl-meso-2,6-diaminopimeloyl-D-alanyl-D-alanine + UDP + H(+)</text>
        <dbReference type="Rhea" id="RHEA:31227"/>
        <dbReference type="ChEBI" id="CHEBI:15378"/>
        <dbReference type="ChEBI" id="CHEBI:57705"/>
        <dbReference type="ChEBI" id="CHEBI:58223"/>
        <dbReference type="ChEBI" id="CHEBI:61387"/>
        <dbReference type="ChEBI" id="CHEBI:61388"/>
        <dbReference type="EC" id="2.4.1.227"/>
    </reaction>
</comment>
<dbReference type="SUPFAM" id="SSF53756">
    <property type="entry name" value="UDP-Glycosyltransferase/glycogen phosphorylase"/>
    <property type="match status" value="1"/>
</dbReference>
<evidence type="ECO:0000256" key="7">
    <source>
        <dbReference type="ARBA" id="ARBA00023136"/>
    </source>
</evidence>
<dbReference type="InterPro" id="IPR007235">
    <property type="entry name" value="Glyco_trans_28_C"/>
</dbReference>
<keyword evidence="8 10" id="KW-0131">Cell cycle</keyword>
<evidence type="ECO:0000256" key="2">
    <source>
        <dbReference type="ARBA" id="ARBA00022618"/>
    </source>
</evidence>
<comment type="caution">
    <text evidence="10">Lacks conserved residue(s) required for the propagation of feature annotation.</text>
</comment>
<evidence type="ECO:0000256" key="9">
    <source>
        <dbReference type="ARBA" id="ARBA00023316"/>
    </source>
</evidence>
<dbReference type="EC" id="2.4.1.227" evidence="10"/>
<evidence type="ECO:0000256" key="6">
    <source>
        <dbReference type="ARBA" id="ARBA00022984"/>
    </source>
</evidence>
<keyword evidence="7 10" id="KW-0472">Membrane</keyword>
<keyword evidence="3 10" id="KW-0328">Glycosyltransferase</keyword>
<protein>
    <recommendedName>
        <fullName evidence="10">UDP-N-acetylglucosamine--N-acetylmuramyl-(pentapeptide) pyrophosphoryl-undecaprenol N-acetylglucosamine transferase</fullName>
        <ecNumber evidence="10">2.4.1.227</ecNumber>
    </recommendedName>
    <alternativeName>
        <fullName evidence="10">Undecaprenyl-PP-MurNAc-pentapeptide-UDPGlcNAc GlcNAc transferase</fullName>
    </alternativeName>
</protein>
<comment type="similarity">
    <text evidence="10">Belongs to the glycosyltransferase 28 family. MurG subfamily.</text>
</comment>
<feature type="binding site" evidence="10">
    <location>
        <position position="130"/>
    </location>
    <ligand>
        <name>UDP-N-acetyl-alpha-D-glucosamine</name>
        <dbReference type="ChEBI" id="CHEBI:57705"/>
    </ligand>
</feature>
<evidence type="ECO:0000256" key="10">
    <source>
        <dbReference type="HAMAP-Rule" id="MF_00033"/>
    </source>
</evidence>
<dbReference type="InterPro" id="IPR004276">
    <property type="entry name" value="GlycoTrans_28_N"/>
</dbReference>
<feature type="binding site" evidence="10">
    <location>
        <begin position="16"/>
        <end position="18"/>
    </location>
    <ligand>
        <name>UDP-N-acetyl-alpha-D-glucosamine</name>
        <dbReference type="ChEBI" id="CHEBI:57705"/>
    </ligand>
</feature>
<comment type="caution">
    <text evidence="13">The sequence shown here is derived from an EMBL/GenBank/DDBJ whole genome shotgun (WGS) entry which is preliminary data.</text>
</comment>
<keyword evidence="4 10" id="KW-0808">Transferase</keyword>
<evidence type="ECO:0000256" key="5">
    <source>
        <dbReference type="ARBA" id="ARBA00022960"/>
    </source>
</evidence>
<gene>
    <name evidence="10 13" type="primary">murG</name>
    <name evidence="13" type="ORF">E1163_22610</name>
</gene>
<feature type="binding site" evidence="10">
    <location>
        <position position="203"/>
    </location>
    <ligand>
        <name>UDP-N-acetyl-alpha-D-glucosamine</name>
        <dbReference type="ChEBI" id="CHEBI:57705"/>
    </ligand>
</feature>
<evidence type="ECO:0000313" key="13">
    <source>
        <dbReference type="EMBL" id="MTI27766.1"/>
    </source>
</evidence>
<feature type="binding site" evidence="10">
    <location>
        <position position="257"/>
    </location>
    <ligand>
        <name>UDP-N-acetyl-alpha-D-glucosamine</name>
        <dbReference type="ChEBI" id="CHEBI:57705"/>
    </ligand>
</feature>
<evidence type="ECO:0000256" key="1">
    <source>
        <dbReference type="ARBA" id="ARBA00022475"/>
    </source>
</evidence>
<keyword evidence="5 10" id="KW-0133">Cell shape</keyword>
<feature type="domain" description="Glycosyl transferase family 28 C-terminal" evidence="12">
    <location>
        <begin position="196"/>
        <end position="358"/>
    </location>
</feature>
<evidence type="ECO:0000259" key="12">
    <source>
        <dbReference type="Pfam" id="PF04101"/>
    </source>
</evidence>
<sequence>MKTERPYRFIISGGGTGGHIYPAIAIANEIKSRFGDVQILFVGAKGKMEMKKVPESGYRIIGLWISGFQRRISIDNLYFPFKVMFSYVAANRIIKRFKPDAVIGVGGYASGPIMLAATGKRVPSMIQEQNSYAGLTNKRLGKKVQKICVAYEHMERYFPKEKIVITGNPVRKDILNVGEKREQAIKHFNLDSKKKTLLILGGSLGARTINNSIIKHLQEVIDADVQLLWQTGKFYYEEMVSKAKNLNLDNVRILEFIREMDLAYAAADVVVSRAGALSISELCLVGKPVIFVPSPNVAEDHQTKNAKALIDKNAAALVKDVVAEQKLVSEALSLLKDEKRKAELAENIKQLAKPNATEDIVNELMTIIK</sequence>
<reference evidence="13 14" key="1">
    <citation type="submission" date="2019-02" db="EMBL/GenBank/DDBJ databases">
        <authorList>
            <person name="Goldberg S.R."/>
            <person name="Haltli B.A."/>
            <person name="Correa H."/>
            <person name="Russell K.G."/>
        </authorList>
    </citation>
    <scope>NUCLEOTIDE SEQUENCE [LARGE SCALE GENOMIC DNA]</scope>
    <source>
        <strain evidence="13 14">JCM 16186</strain>
    </source>
</reference>
<feature type="binding site" evidence="10">
    <location>
        <position position="302"/>
    </location>
    <ligand>
        <name>UDP-N-acetyl-alpha-D-glucosamine</name>
        <dbReference type="ChEBI" id="CHEBI:57705"/>
    </ligand>
</feature>
<dbReference type="RefSeq" id="WP_155174767.1">
    <property type="nucleotide sequence ID" value="NZ_BAAAFL010000007.1"/>
</dbReference>
<evidence type="ECO:0000256" key="8">
    <source>
        <dbReference type="ARBA" id="ARBA00023306"/>
    </source>
</evidence>
<evidence type="ECO:0000256" key="3">
    <source>
        <dbReference type="ARBA" id="ARBA00022676"/>
    </source>
</evidence>
<comment type="pathway">
    <text evidence="10">Cell wall biogenesis; peptidoglycan biosynthesis.</text>
</comment>
<comment type="subcellular location">
    <subcellularLocation>
        <location evidence="10">Cell membrane</location>
        <topology evidence="10">Peripheral membrane protein</topology>
        <orientation evidence="10">Cytoplasmic side</orientation>
    </subcellularLocation>
</comment>
<comment type="function">
    <text evidence="10">Cell wall formation. Catalyzes the transfer of a GlcNAc subunit on undecaprenyl-pyrophosphoryl-MurNAc-pentapeptide (lipid intermediate I) to form undecaprenyl-pyrophosphoryl-MurNAc-(pentapeptide)GlcNAc (lipid intermediate II).</text>
</comment>
<dbReference type="NCBIfam" id="TIGR01133">
    <property type="entry name" value="murG"/>
    <property type="match status" value="1"/>
</dbReference>
<organism evidence="13 14">
    <name type="scientific">Fulvivirga kasyanovii</name>
    <dbReference type="NCBI Taxonomy" id="396812"/>
    <lineage>
        <taxon>Bacteria</taxon>
        <taxon>Pseudomonadati</taxon>
        <taxon>Bacteroidota</taxon>
        <taxon>Cytophagia</taxon>
        <taxon>Cytophagales</taxon>
        <taxon>Fulvivirgaceae</taxon>
        <taxon>Fulvivirga</taxon>
    </lineage>
</organism>
<dbReference type="EMBL" id="SMLW01000642">
    <property type="protein sequence ID" value="MTI27766.1"/>
    <property type="molecule type" value="Genomic_DNA"/>
</dbReference>
<feature type="binding site" evidence="10">
    <location>
        <position position="171"/>
    </location>
    <ligand>
        <name>UDP-N-acetyl-alpha-D-glucosamine</name>
        <dbReference type="ChEBI" id="CHEBI:57705"/>
    </ligand>
</feature>
<dbReference type="GO" id="GO:0016757">
    <property type="term" value="F:glycosyltransferase activity"/>
    <property type="evidence" value="ECO:0007669"/>
    <property type="project" value="UniProtKB-KW"/>
</dbReference>
<keyword evidence="14" id="KW-1185">Reference proteome</keyword>
<keyword evidence="6 10" id="KW-0573">Peptidoglycan synthesis</keyword>
<proteinExistence type="inferred from homology"/>
<dbReference type="HAMAP" id="MF_00033">
    <property type="entry name" value="MurG"/>
    <property type="match status" value="1"/>
</dbReference>
<dbReference type="InterPro" id="IPR006009">
    <property type="entry name" value="GlcNAc_MurG"/>
</dbReference>
<dbReference type="PANTHER" id="PTHR21015">
    <property type="entry name" value="UDP-N-ACETYLGLUCOSAMINE--N-ACETYLMURAMYL-(PENTAPEPTIDE) PYROPHOSPHORYL-UNDECAPRENOL N-ACETYLGLUCOSAMINE TRANSFERASE 1"/>
    <property type="match status" value="1"/>
</dbReference>
<evidence type="ECO:0000313" key="14">
    <source>
        <dbReference type="Proteomes" id="UP000798808"/>
    </source>
</evidence>
<name>A0ABW9RUN9_9BACT</name>
<dbReference type="Pfam" id="PF04101">
    <property type="entry name" value="Glyco_tran_28_C"/>
    <property type="match status" value="1"/>
</dbReference>
<dbReference type="Gene3D" id="3.40.50.2000">
    <property type="entry name" value="Glycogen Phosphorylase B"/>
    <property type="match status" value="2"/>
</dbReference>
<dbReference type="PANTHER" id="PTHR21015:SF22">
    <property type="entry name" value="GLYCOSYLTRANSFERASE"/>
    <property type="match status" value="1"/>
</dbReference>
<accession>A0ABW9RUN9</accession>
<evidence type="ECO:0000256" key="4">
    <source>
        <dbReference type="ARBA" id="ARBA00022679"/>
    </source>
</evidence>
<keyword evidence="2 10" id="KW-0132">Cell division</keyword>
<evidence type="ECO:0000259" key="11">
    <source>
        <dbReference type="Pfam" id="PF03033"/>
    </source>
</evidence>
<dbReference type="Pfam" id="PF03033">
    <property type="entry name" value="Glyco_transf_28"/>
    <property type="match status" value="1"/>
</dbReference>
<keyword evidence="9 10" id="KW-0961">Cell wall biogenesis/degradation</keyword>
<feature type="domain" description="Glycosyltransferase family 28 N-terminal" evidence="11">
    <location>
        <begin position="9"/>
        <end position="147"/>
    </location>
</feature>
<dbReference type="CDD" id="cd03785">
    <property type="entry name" value="GT28_MurG"/>
    <property type="match status" value="1"/>
</dbReference>
<dbReference type="Proteomes" id="UP000798808">
    <property type="component" value="Unassembled WGS sequence"/>
</dbReference>